<dbReference type="InterPro" id="IPR010905">
    <property type="entry name" value="Glyco_hydro_88"/>
</dbReference>
<dbReference type="Pfam" id="PF07470">
    <property type="entry name" value="Glyco_hydro_88"/>
    <property type="match status" value="1"/>
</dbReference>
<evidence type="ECO:0000256" key="1">
    <source>
        <dbReference type="ARBA" id="ARBA00008834"/>
    </source>
</evidence>
<dbReference type="SMART" id="SM00710">
    <property type="entry name" value="PbH1"/>
    <property type="match status" value="3"/>
</dbReference>
<dbReference type="InterPro" id="IPR011050">
    <property type="entry name" value="Pectin_lyase_fold/virulence"/>
</dbReference>
<gene>
    <name evidence="4" type="primary">yteR_1</name>
    <name evidence="4" type="ORF">GALL_40910</name>
</gene>
<dbReference type="InterPro" id="IPR012334">
    <property type="entry name" value="Pectin_lyas_fold"/>
</dbReference>
<dbReference type="SUPFAM" id="SSF51126">
    <property type="entry name" value="Pectin lyase-like"/>
    <property type="match status" value="1"/>
</dbReference>
<dbReference type="EMBL" id="MLJW01000010">
    <property type="protein sequence ID" value="OIR14973.1"/>
    <property type="molecule type" value="Genomic_DNA"/>
</dbReference>
<dbReference type="GO" id="GO:0102211">
    <property type="term" value="F:unsaturated rhamnogalacturonyl hydrolase activity"/>
    <property type="evidence" value="ECO:0007669"/>
    <property type="project" value="UniProtKB-EC"/>
</dbReference>
<evidence type="ECO:0000313" key="4">
    <source>
        <dbReference type="EMBL" id="OIR14973.1"/>
    </source>
</evidence>
<reference evidence="4" key="1">
    <citation type="submission" date="2016-10" db="EMBL/GenBank/DDBJ databases">
        <title>Sequence of Gallionella enrichment culture.</title>
        <authorList>
            <person name="Poehlein A."/>
            <person name="Muehling M."/>
            <person name="Daniel R."/>
        </authorList>
    </citation>
    <scope>NUCLEOTIDE SEQUENCE</scope>
</reference>
<dbReference type="InterPro" id="IPR006626">
    <property type="entry name" value="PbH1"/>
</dbReference>
<dbReference type="EC" id="3.2.1.172" evidence="4"/>
<keyword evidence="3 4" id="KW-0326">Glycosidase</keyword>
<name>A0A1J5TF59_9ZZZZ</name>
<dbReference type="Gene3D" id="2.160.20.10">
    <property type="entry name" value="Single-stranded right-handed beta-helix, Pectin lyase-like"/>
    <property type="match status" value="1"/>
</dbReference>
<accession>A0A1J5TF59</accession>
<dbReference type="PROSITE" id="PS00502">
    <property type="entry name" value="POLYGALACTURONASE"/>
    <property type="match status" value="1"/>
</dbReference>
<dbReference type="InterPro" id="IPR052043">
    <property type="entry name" value="PolySaccharide_Degr_Enz"/>
</dbReference>
<dbReference type="InterPro" id="IPR012341">
    <property type="entry name" value="6hp_glycosidase-like_sf"/>
</dbReference>
<dbReference type="SUPFAM" id="SSF48208">
    <property type="entry name" value="Six-hairpin glycosidases"/>
    <property type="match status" value="1"/>
</dbReference>
<dbReference type="AlphaFoldDB" id="A0A1J5TF59"/>
<comment type="caution">
    <text evidence="4">The sequence shown here is derived from an EMBL/GenBank/DDBJ whole genome shotgun (WGS) entry which is preliminary data.</text>
</comment>
<dbReference type="InterPro" id="IPR000743">
    <property type="entry name" value="Glyco_hydro_28"/>
</dbReference>
<dbReference type="Pfam" id="PF00295">
    <property type="entry name" value="Glyco_hydro_28"/>
    <property type="match status" value="1"/>
</dbReference>
<dbReference type="InterPro" id="IPR008928">
    <property type="entry name" value="6-hairpin_glycosidase_sf"/>
</dbReference>
<comment type="similarity">
    <text evidence="1">Belongs to the glycosyl hydrolase 28 family.</text>
</comment>
<evidence type="ECO:0000256" key="2">
    <source>
        <dbReference type="ARBA" id="ARBA00022801"/>
    </source>
</evidence>
<sequence length="851" mass="93508">MIRLTPRFLPVLGLLAWCATARAQAPVRTFDGATPLAWSERMADSEMARRGDSLEAGHDHARWDYSPAVLDLGLWRLGEATGNHAYEEFAARAIGSFVRPDGSIIGFKPAGHTLDAINPGKVVLLLAAKTREKRFDLAAHALRAALAEQPRTKEGGFWHKERYPNQMWLDGIYMASPFLARYAEQYHEPALYDDVANQILLVDRHLYDPATGLYWHAWDEARTQPWADPKTGHSPNFWSRAIGWYAMAIVDSLDHFPAGQPRVPAIKAALARVADGIARWQDPATGLWWQVTNEGGRKGNYLEGSASSMFVYALAKAVNAGYLPRDRYLPTILRGYEGLVHTLVKPGADGRISLEQICQSAGLGYRNSEGRVRDGSFDYYVSEPIVANDPKGTGPFIMAGIEVQKLLDGSTGSSVVDWSALPGILARIHAPTFPDRDFPITAYGAKPGQDCTAAIHAAIAACAAAGGGRVVVPAGDWLTGAIRLQSHVNLHVSKGATLRFSTDPAAYPTVYTRWEGVECMNFSALIYAYGQQDIAVTGQGTLDGQASDENWWAWKHRRTDRDHLNELGQAGVPVKDRVFGLGHYLRPNFIQTYRCRNVLLQGVSIVRSPMWELHPVLSENVTVDGVQIHSHGPNNDGCDPECSKDVLIENCVFDTGDDCIAIKSGRNNDGRRVNVSSENIVVRNCTMQDGHGGVVIGSEISGGCRNVFAENCTMDSPHLDRALRIKSNASRGGVIENIFMRNVHVGQVAEAILTVDFMYEEGPHGDFPPVVRNVRLDHITSEHSPRVMWIAGFPAATIDDIRFDDCLFKGVKSAEVVSGAERIVLDHVTIVPERHARSLNSRPPEKPARKP</sequence>
<evidence type="ECO:0000256" key="3">
    <source>
        <dbReference type="ARBA" id="ARBA00023295"/>
    </source>
</evidence>
<dbReference type="PANTHER" id="PTHR33886">
    <property type="entry name" value="UNSATURATED RHAMNOGALACTURONAN HYDROLASE (EUROFUNG)"/>
    <property type="match status" value="1"/>
</dbReference>
<proteinExistence type="inferred from homology"/>
<dbReference type="GO" id="GO:0005975">
    <property type="term" value="P:carbohydrate metabolic process"/>
    <property type="evidence" value="ECO:0007669"/>
    <property type="project" value="InterPro"/>
</dbReference>
<organism evidence="4">
    <name type="scientific">mine drainage metagenome</name>
    <dbReference type="NCBI Taxonomy" id="410659"/>
    <lineage>
        <taxon>unclassified sequences</taxon>
        <taxon>metagenomes</taxon>
        <taxon>ecological metagenomes</taxon>
    </lineage>
</organism>
<dbReference type="PANTHER" id="PTHR33886:SF8">
    <property type="entry name" value="UNSATURATED RHAMNOGALACTURONAN HYDROLASE (EUROFUNG)"/>
    <property type="match status" value="1"/>
</dbReference>
<dbReference type="Gene3D" id="1.50.10.10">
    <property type="match status" value="1"/>
</dbReference>
<protein>
    <submittedName>
        <fullName evidence="4">Unsaturated rhamnogalacturonyl hydrolase YteR</fullName>
        <ecNumber evidence="4">3.2.1.172</ecNumber>
    </submittedName>
</protein>
<dbReference type="GO" id="GO:0004650">
    <property type="term" value="F:polygalacturonase activity"/>
    <property type="evidence" value="ECO:0007669"/>
    <property type="project" value="InterPro"/>
</dbReference>
<keyword evidence="2 4" id="KW-0378">Hydrolase</keyword>